<accession>A0A448WWL4</accession>
<evidence type="ECO:0000313" key="2">
    <source>
        <dbReference type="Proteomes" id="UP000784294"/>
    </source>
</evidence>
<protein>
    <submittedName>
        <fullName evidence="1">Uncharacterized protein</fullName>
    </submittedName>
</protein>
<name>A0A448WWL4_9PLAT</name>
<dbReference type="Proteomes" id="UP000784294">
    <property type="component" value="Unassembled WGS sequence"/>
</dbReference>
<organism evidence="1 2">
    <name type="scientific">Protopolystoma xenopodis</name>
    <dbReference type="NCBI Taxonomy" id="117903"/>
    <lineage>
        <taxon>Eukaryota</taxon>
        <taxon>Metazoa</taxon>
        <taxon>Spiralia</taxon>
        <taxon>Lophotrochozoa</taxon>
        <taxon>Platyhelminthes</taxon>
        <taxon>Monogenea</taxon>
        <taxon>Polyopisthocotylea</taxon>
        <taxon>Polystomatidea</taxon>
        <taxon>Polystomatidae</taxon>
        <taxon>Protopolystoma</taxon>
    </lineage>
</organism>
<proteinExistence type="predicted"/>
<sequence length="135" mass="14830">MRFDPFSIPESLVRIFLFIGFKLISTSAVASLLDASLLQHIMSTSDAFSPANRGSYVSAEFSQSFLALTAILREGVSNETLPDNALTNIVRSCHFGFSQSSDHEDSTQSTTACLMVSKFPFDSNSTLRATDLRYD</sequence>
<keyword evidence="2" id="KW-1185">Reference proteome</keyword>
<reference evidence="1" key="1">
    <citation type="submission" date="2018-11" db="EMBL/GenBank/DDBJ databases">
        <authorList>
            <consortium name="Pathogen Informatics"/>
        </authorList>
    </citation>
    <scope>NUCLEOTIDE SEQUENCE</scope>
</reference>
<comment type="caution">
    <text evidence="1">The sequence shown here is derived from an EMBL/GenBank/DDBJ whole genome shotgun (WGS) entry which is preliminary data.</text>
</comment>
<dbReference type="AlphaFoldDB" id="A0A448WWL4"/>
<dbReference type="EMBL" id="CAAALY010054386">
    <property type="protein sequence ID" value="VEL22039.1"/>
    <property type="molecule type" value="Genomic_DNA"/>
</dbReference>
<evidence type="ECO:0000313" key="1">
    <source>
        <dbReference type="EMBL" id="VEL22039.1"/>
    </source>
</evidence>
<gene>
    <name evidence="1" type="ORF">PXEA_LOCUS15479</name>
</gene>